<sequence>MDLIVDTQILSYRFKGVEKDIHSRSLAISSITANEFLVAQPKNSEQPDYYIIHPARYSHLLYVEGSGFSVPEHFGNPKWARMGARRTDQVIIDFGNQFSAYREFGNEAISEIINKKKLEIYKISIAHLPKQKQKYLLRRLKYVLDSGYYCYSLTKSAVDQALSLFSEFVSEHNCKGNVRNTINDLLILSTAIDREKKFLTNDNLLNRFAAEYYEAPIHKDKDELLIDFSEKQVEKRKNRESKRYINKGWSYTVRNNRASLET</sequence>
<dbReference type="Proteomes" id="UP000276103">
    <property type="component" value="Unassembled WGS sequence"/>
</dbReference>
<dbReference type="OrthoDB" id="581494at2"/>
<name>A0A433UIN9_ANAVA</name>
<protein>
    <submittedName>
        <fullName evidence="1">Uncharacterized protein</fullName>
    </submittedName>
</protein>
<dbReference type="EMBL" id="RSCM01000017">
    <property type="protein sequence ID" value="RUS93716.1"/>
    <property type="molecule type" value="Genomic_DNA"/>
</dbReference>
<evidence type="ECO:0000313" key="1">
    <source>
        <dbReference type="EMBL" id="RUS93716.1"/>
    </source>
</evidence>
<gene>
    <name evidence="1" type="ORF">DSM107003_42170</name>
</gene>
<keyword evidence="2" id="KW-1185">Reference proteome</keyword>
<dbReference type="AlphaFoldDB" id="A0A433UIN9"/>
<reference evidence="1 2" key="1">
    <citation type="journal article" date="2019" name="Genome Biol. Evol.">
        <title>Day and night: Metabolic profiles and evolutionary relationships of six axenic non-marine cyanobacteria.</title>
        <authorList>
            <person name="Will S.E."/>
            <person name="Henke P."/>
            <person name="Boedeker C."/>
            <person name="Huang S."/>
            <person name="Brinkmann H."/>
            <person name="Rohde M."/>
            <person name="Jarek M."/>
            <person name="Friedl T."/>
            <person name="Seufert S."/>
            <person name="Schumacher M."/>
            <person name="Overmann J."/>
            <person name="Neumann-Schaal M."/>
            <person name="Petersen J."/>
        </authorList>
    </citation>
    <scope>NUCLEOTIDE SEQUENCE [LARGE SCALE GENOMIC DNA]</scope>
    <source>
        <strain evidence="1 2">SAG 1403-4b</strain>
    </source>
</reference>
<dbReference type="RefSeq" id="WP_127056038.1">
    <property type="nucleotide sequence ID" value="NZ_RSCM01000017.1"/>
</dbReference>
<evidence type="ECO:0000313" key="2">
    <source>
        <dbReference type="Proteomes" id="UP000276103"/>
    </source>
</evidence>
<proteinExistence type="predicted"/>
<comment type="caution">
    <text evidence="1">The sequence shown here is derived from an EMBL/GenBank/DDBJ whole genome shotgun (WGS) entry which is preliminary data.</text>
</comment>
<organism evidence="1 2">
    <name type="scientific">Trichormus variabilis SAG 1403-4b</name>
    <dbReference type="NCBI Taxonomy" id="447716"/>
    <lineage>
        <taxon>Bacteria</taxon>
        <taxon>Bacillati</taxon>
        <taxon>Cyanobacteriota</taxon>
        <taxon>Cyanophyceae</taxon>
        <taxon>Nostocales</taxon>
        <taxon>Nostocaceae</taxon>
        <taxon>Trichormus</taxon>
    </lineage>
</organism>
<accession>A0A433UIN9</accession>